<dbReference type="GO" id="GO:0015074">
    <property type="term" value="P:DNA integration"/>
    <property type="evidence" value="ECO:0007669"/>
    <property type="project" value="InterPro"/>
</dbReference>
<dbReference type="Pfam" id="PF01498">
    <property type="entry name" value="HTH_Tnp_Tc3_2"/>
    <property type="match status" value="1"/>
</dbReference>
<dbReference type="OrthoDB" id="5415741at2759"/>
<name>A0A9Q9DS09_CURCL</name>
<keyword evidence="3" id="KW-1185">Reference proteome</keyword>
<dbReference type="AlphaFoldDB" id="A0A9Q9DS09"/>
<dbReference type="InterPro" id="IPR002492">
    <property type="entry name" value="Transposase_Tc1-like"/>
</dbReference>
<evidence type="ECO:0000259" key="1">
    <source>
        <dbReference type="Pfam" id="PF01498"/>
    </source>
</evidence>
<evidence type="ECO:0000313" key="3">
    <source>
        <dbReference type="Proteomes" id="UP001056012"/>
    </source>
</evidence>
<organism evidence="2 3">
    <name type="scientific">Curvularia clavata</name>
    <dbReference type="NCBI Taxonomy" id="95742"/>
    <lineage>
        <taxon>Eukaryota</taxon>
        <taxon>Fungi</taxon>
        <taxon>Dikarya</taxon>
        <taxon>Ascomycota</taxon>
        <taxon>Pezizomycotina</taxon>
        <taxon>Dothideomycetes</taxon>
        <taxon>Pleosporomycetidae</taxon>
        <taxon>Pleosporales</taxon>
        <taxon>Pleosporineae</taxon>
        <taxon>Pleosporaceae</taxon>
        <taxon>Curvularia</taxon>
    </lineage>
</organism>
<dbReference type="Proteomes" id="UP001056012">
    <property type="component" value="Chromosome 3"/>
</dbReference>
<dbReference type="GO" id="GO:0003677">
    <property type="term" value="F:DNA binding"/>
    <property type="evidence" value="ECO:0007669"/>
    <property type="project" value="InterPro"/>
</dbReference>
<accession>A0A9Q9DS09</accession>
<dbReference type="EMBL" id="CP089276">
    <property type="protein sequence ID" value="USP76585.1"/>
    <property type="molecule type" value="Genomic_DNA"/>
</dbReference>
<dbReference type="InterPro" id="IPR009057">
    <property type="entry name" value="Homeodomain-like_sf"/>
</dbReference>
<reference evidence="2" key="1">
    <citation type="submission" date="2021-12" db="EMBL/GenBank/DDBJ databases">
        <title>Curvularia clavata genome.</title>
        <authorList>
            <person name="Cao Y."/>
        </authorList>
    </citation>
    <scope>NUCLEOTIDE SEQUENCE</scope>
    <source>
        <strain evidence="2">Yc1106</strain>
    </source>
</reference>
<sequence>MAPNTDLSTRALIVTLKSPFGGKSTAYIAAVTGISPRTIDSIYGRACQRGFEPNAPTIKLLPEYLEDAPRTGRPRKQEAVHEATLKKVRRDRYGREKSCADIAGDLSAQGYNVSSSTIWRVLRAAGYNKTKPTRKPGLTQKMRQERLEWCLAHRDWTLED</sequence>
<evidence type="ECO:0000313" key="2">
    <source>
        <dbReference type="EMBL" id="USP76585.1"/>
    </source>
</evidence>
<dbReference type="SUPFAM" id="SSF46689">
    <property type="entry name" value="Homeodomain-like"/>
    <property type="match status" value="1"/>
</dbReference>
<protein>
    <submittedName>
        <fullName evidence="2">Transposase</fullName>
    </submittedName>
</protein>
<proteinExistence type="predicted"/>
<feature type="domain" description="Transposase Tc1-like" evidence="1">
    <location>
        <begin position="85"/>
        <end position="155"/>
    </location>
</feature>
<gene>
    <name evidence="2" type="ORF">yc1106_03859</name>
</gene>
<dbReference type="GO" id="GO:0006313">
    <property type="term" value="P:DNA transposition"/>
    <property type="evidence" value="ECO:0007669"/>
    <property type="project" value="InterPro"/>
</dbReference>
<dbReference type="VEuPathDB" id="FungiDB:yc1106_03859"/>